<evidence type="ECO:0000313" key="5">
    <source>
        <dbReference type="EMBL" id="PWA00538.1"/>
    </source>
</evidence>
<evidence type="ECO:0000256" key="2">
    <source>
        <dbReference type="ARBA" id="ARBA00022603"/>
    </source>
</evidence>
<dbReference type="EMBL" id="MBFU01000330">
    <property type="protein sequence ID" value="PWA00538.1"/>
    <property type="molecule type" value="Genomic_DNA"/>
</dbReference>
<accession>A0A2U1J695</accession>
<dbReference type="PROSITE" id="PS51585">
    <property type="entry name" value="SAM_MT_TPMT"/>
    <property type="match status" value="1"/>
</dbReference>
<keyword evidence="3" id="KW-0808">Transferase</keyword>
<dbReference type="CDD" id="cd02440">
    <property type="entry name" value="AdoMet_MTases"/>
    <property type="match status" value="1"/>
</dbReference>
<dbReference type="InterPro" id="IPR029063">
    <property type="entry name" value="SAM-dependent_MTases_sf"/>
</dbReference>
<evidence type="ECO:0000313" key="6">
    <source>
        <dbReference type="Proteomes" id="UP000245591"/>
    </source>
</evidence>
<dbReference type="PANTHER" id="PTHR32183:SF11">
    <property type="entry name" value="THIOL METHYLTRANSFERASE 2-RELATED"/>
    <property type="match status" value="1"/>
</dbReference>
<proteinExistence type="predicted"/>
<protein>
    <recommendedName>
        <fullName evidence="7">Thiol methyltransferase 1</fullName>
    </recommendedName>
</protein>
<keyword evidence="4" id="KW-0949">S-adenosyl-L-methionine</keyword>
<dbReference type="Proteomes" id="UP000245591">
    <property type="component" value="Unassembled WGS sequence"/>
</dbReference>
<evidence type="ECO:0000256" key="1">
    <source>
        <dbReference type="ARBA" id="ARBA00022553"/>
    </source>
</evidence>
<dbReference type="Gene3D" id="3.40.50.150">
    <property type="entry name" value="Vaccinia Virus protein VP39"/>
    <property type="match status" value="1"/>
</dbReference>
<evidence type="ECO:0000256" key="4">
    <source>
        <dbReference type="ARBA" id="ARBA00022691"/>
    </source>
</evidence>
<gene>
    <name evidence="5" type="ORF">BB558_003408</name>
</gene>
<dbReference type="GO" id="GO:0008757">
    <property type="term" value="F:S-adenosylmethionine-dependent methyltransferase activity"/>
    <property type="evidence" value="ECO:0007669"/>
    <property type="project" value="InterPro"/>
</dbReference>
<keyword evidence="1" id="KW-0597">Phosphoprotein</keyword>
<dbReference type="Pfam" id="PF05724">
    <property type="entry name" value="TPMT"/>
    <property type="match status" value="1"/>
</dbReference>
<name>A0A2U1J695_SMIAN</name>
<dbReference type="InterPro" id="IPR008854">
    <property type="entry name" value="TPMT"/>
</dbReference>
<reference evidence="5 6" key="1">
    <citation type="journal article" date="2018" name="MBio">
        <title>Comparative Genomics Reveals the Core Gene Toolbox for the Fungus-Insect Symbiosis.</title>
        <authorList>
            <person name="Wang Y."/>
            <person name="Stata M."/>
            <person name="Wang W."/>
            <person name="Stajich J.E."/>
            <person name="White M.M."/>
            <person name="Moncalvo J.M."/>
        </authorList>
    </citation>
    <scope>NUCLEOTIDE SEQUENCE [LARGE SCALE GENOMIC DNA]</scope>
    <source>
        <strain evidence="5 6">AUS-126-30</strain>
    </source>
</reference>
<dbReference type="GO" id="GO:0032259">
    <property type="term" value="P:methylation"/>
    <property type="evidence" value="ECO:0007669"/>
    <property type="project" value="UniProtKB-KW"/>
</dbReference>
<evidence type="ECO:0008006" key="7">
    <source>
        <dbReference type="Google" id="ProtNLM"/>
    </source>
</evidence>
<keyword evidence="6" id="KW-1185">Reference proteome</keyword>
<sequence>MVEERNLKNSDWENFWKDGDTYWDLGRIDPALRELVEEKDFELAKGNGLVPGCGRGYDVFYLAGKGYNMTGLDVSVTACKTASEMRESLGLGEDQAKFIAEDFYTFKVPDTKYQIAYDYTFFCTVKPEFRGKWGERYAELISKGGHLITLMFPMVPTARIPPYTLTEEMYHKALDSNFDLIYIDRNPKKEPPRTSQNVMAVWKRK</sequence>
<dbReference type="AlphaFoldDB" id="A0A2U1J695"/>
<dbReference type="PANTHER" id="PTHR32183">
    <property type="match status" value="1"/>
</dbReference>
<evidence type="ECO:0000256" key="3">
    <source>
        <dbReference type="ARBA" id="ARBA00022679"/>
    </source>
</evidence>
<keyword evidence="2" id="KW-0489">Methyltransferase</keyword>
<organism evidence="5 6">
    <name type="scientific">Smittium angustum</name>
    <dbReference type="NCBI Taxonomy" id="133377"/>
    <lineage>
        <taxon>Eukaryota</taxon>
        <taxon>Fungi</taxon>
        <taxon>Fungi incertae sedis</taxon>
        <taxon>Zoopagomycota</taxon>
        <taxon>Kickxellomycotina</taxon>
        <taxon>Harpellomycetes</taxon>
        <taxon>Harpellales</taxon>
        <taxon>Legeriomycetaceae</taxon>
        <taxon>Smittium</taxon>
    </lineage>
</organism>
<comment type="caution">
    <text evidence="5">The sequence shown here is derived from an EMBL/GenBank/DDBJ whole genome shotgun (WGS) entry which is preliminary data.</text>
</comment>
<dbReference type="SUPFAM" id="SSF53335">
    <property type="entry name" value="S-adenosyl-L-methionine-dependent methyltransferases"/>
    <property type="match status" value="1"/>
</dbReference>